<dbReference type="AlphaFoldDB" id="B0ESN4"/>
<evidence type="ECO:0000313" key="2">
    <source>
        <dbReference type="Proteomes" id="UP000008076"/>
    </source>
</evidence>
<proteinExistence type="predicted"/>
<dbReference type="OMA" id="MTAFQEM"/>
<dbReference type="Proteomes" id="UP000008076">
    <property type="component" value="Unassembled WGS sequence"/>
</dbReference>
<protein>
    <submittedName>
        <fullName evidence="1">Uncharacterized protein</fullName>
    </submittedName>
</protein>
<name>B0ESN4_ENTDS</name>
<dbReference type="OrthoDB" id="29716at2759"/>
<evidence type="ECO:0000313" key="1">
    <source>
        <dbReference type="EMBL" id="EDR22461.1"/>
    </source>
</evidence>
<dbReference type="eggNOG" id="ENOG502RI63">
    <property type="taxonomic scope" value="Eukaryota"/>
</dbReference>
<dbReference type="VEuPathDB" id="AmoebaDB:EDI_039490"/>
<organism evidence="2">
    <name type="scientific">Entamoeba dispar (strain ATCC PRA-260 / SAW760)</name>
    <dbReference type="NCBI Taxonomy" id="370354"/>
    <lineage>
        <taxon>Eukaryota</taxon>
        <taxon>Amoebozoa</taxon>
        <taxon>Evosea</taxon>
        <taxon>Archamoebae</taxon>
        <taxon>Mastigamoebida</taxon>
        <taxon>Entamoebidae</taxon>
        <taxon>Entamoeba</taxon>
    </lineage>
</organism>
<gene>
    <name evidence="1" type="ORF">EDI_039490</name>
</gene>
<reference evidence="2" key="1">
    <citation type="submission" date="2007-12" db="EMBL/GenBank/DDBJ databases">
        <title>Annotation of Entamoeba dispar SAW760.</title>
        <authorList>
            <person name="Lorenzi H."/>
            <person name="Inman J."/>
            <person name="Schobel S."/>
            <person name="Amedeo P."/>
            <person name="Caler E."/>
        </authorList>
    </citation>
    <scope>NUCLEOTIDE SEQUENCE [LARGE SCALE GENOMIC DNA]</scope>
    <source>
        <strain evidence="2">ATCC PRA-260 / SAW760</strain>
    </source>
</reference>
<dbReference type="KEGG" id="edi:EDI_039490"/>
<keyword evidence="2" id="KW-1185">Reference proteome</keyword>
<sequence length="115" mass="13652">MEVSREEQLKSETEEELSKSMTAFQEMLRLLSVHPFGNKEEILTKSNEFLSKLEAAEKKFVELQKVIYEDIDDDENQLPITQQQLQSKMTEIYYFLDELKKVQKELKEFNAIKVE</sequence>
<dbReference type="GeneID" id="5886278"/>
<dbReference type="EMBL" id="DS550700">
    <property type="protein sequence ID" value="EDR22461.1"/>
    <property type="molecule type" value="Genomic_DNA"/>
</dbReference>
<dbReference type="RefSeq" id="XP_001741089.1">
    <property type="nucleotide sequence ID" value="XM_001741037.1"/>
</dbReference>
<accession>B0ESN4</accession>